<dbReference type="GO" id="GO:0046872">
    <property type="term" value="F:metal ion binding"/>
    <property type="evidence" value="ECO:0007669"/>
    <property type="project" value="UniProtKB-KW"/>
</dbReference>
<dbReference type="InterPro" id="IPR014349">
    <property type="entry name" value="Rieske_Fe-S_prot"/>
</dbReference>
<dbReference type="Proteomes" id="UP000554766">
    <property type="component" value="Unassembled WGS sequence"/>
</dbReference>
<keyword evidence="9" id="KW-1185">Reference proteome</keyword>
<keyword evidence="2" id="KW-0479">Metal-binding</keyword>
<evidence type="ECO:0000256" key="1">
    <source>
        <dbReference type="ARBA" id="ARBA00022714"/>
    </source>
</evidence>
<evidence type="ECO:0000259" key="7">
    <source>
        <dbReference type="PROSITE" id="PS51296"/>
    </source>
</evidence>
<feature type="domain" description="Rieske" evidence="7">
    <location>
        <begin position="63"/>
        <end position="181"/>
    </location>
</feature>
<accession>A0A7L4P802</accession>
<evidence type="ECO:0000313" key="8">
    <source>
        <dbReference type="EMBL" id="NYR14892.1"/>
    </source>
</evidence>
<evidence type="ECO:0000313" key="9">
    <source>
        <dbReference type="Proteomes" id="UP000554766"/>
    </source>
</evidence>
<dbReference type="EMBL" id="JAAVJF010000001">
    <property type="protein sequence ID" value="NYR14892.1"/>
    <property type="molecule type" value="Genomic_DNA"/>
</dbReference>
<proteinExistence type="predicted"/>
<dbReference type="InterPro" id="IPR017941">
    <property type="entry name" value="Rieske_2Fe-2S"/>
</dbReference>
<comment type="caution">
    <text evidence="8">The sequence shown here is derived from an EMBL/GenBank/DDBJ whole genome shotgun (WGS) entry which is preliminary data.</text>
</comment>
<reference evidence="8 9" key="1">
    <citation type="journal article" date="2020" name="Nat. Commun.">
        <title>The structures of two archaeal type IV pili illuminate evolutionary relationships.</title>
        <authorList>
            <person name="Wang F."/>
            <person name="Baquero D.P."/>
            <person name="Su Z."/>
            <person name="Beltran L.C."/>
            <person name="Prangishvili D."/>
            <person name="Krupovic M."/>
            <person name="Egelman E.H."/>
        </authorList>
    </citation>
    <scope>NUCLEOTIDE SEQUENCE [LARGE SCALE GENOMIC DNA]</scope>
    <source>
        <strain evidence="8 9">2GA</strain>
    </source>
</reference>
<dbReference type="RefSeq" id="WP_179790302.1">
    <property type="nucleotide sequence ID" value="NZ_JAAVJF010000001.1"/>
</dbReference>
<evidence type="ECO:0000256" key="5">
    <source>
        <dbReference type="ARBA" id="ARBA00023157"/>
    </source>
</evidence>
<organism evidence="8 9">
    <name type="scientific">Pyrobaculum arsenaticum</name>
    <dbReference type="NCBI Taxonomy" id="121277"/>
    <lineage>
        <taxon>Archaea</taxon>
        <taxon>Thermoproteota</taxon>
        <taxon>Thermoprotei</taxon>
        <taxon>Thermoproteales</taxon>
        <taxon>Thermoproteaceae</taxon>
        <taxon>Pyrobaculum</taxon>
    </lineage>
</organism>
<dbReference type="InterPro" id="IPR036922">
    <property type="entry name" value="Rieske_2Fe-2S_sf"/>
</dbReference>
<keyword evidence="6" id="KW-0812">Transmembrane</keyword>
<evidence type="ECO:0000256" key="2">
    <source>
        <dbReference type="ARBA" id="ARBA00022723"/>
    </source>
</evidence>
<keyword evidence="5" id="KW-1015">Disulfide bond</keyword>
<feature type="transmembrane region" description="Helical" evidence="6">
    <location>
        <begin position="12"/>
        <end position="35"/>
    </location>
</feature>
<evidence type="ECO:0000256" key="6">
    <source>
        <dbReference type="SAM" id="Phobius"/>
    </source>
</evidence>
<dbReference type="Pfam" id="PF00355">
    <property type="entry name" value="Rieske"/>
    <property type="match status" value="1"/>
</dbReference>
<dbReference type="PROSITE" id="PS51296">
    <property type="entry name" value="RIESKE"/>
    <property type="match status" value="1"/>
</dbReference>
<gene>
    <name evidence="8" type="ORF">HC235_02730</name>
</gene>
<dbReference type="SUPFAM" id="SSF50022">
    <property type="entry name" value="ISP domain"/>
    <property type="match status" value="1"/>
</dbReference>
<sequence length="186" mass="19938">MIDENRRNTIKIFLGATAALGAGMLATPLVGSLVAERAGYIEPQRTGAIPIEICKSPDNCPEEYAVPLEELKNGPVFKLLRVNTMAIPAVFGIVRATDGKEYPVAYVSICTHFGCPLNVSGGKYLIGFNCPCHGSIFTVCNNPNGCPDKKAAFLEMYVSGGPAVRSLRSIKVEVKNGKVYPLVAYV</sequence>
<dbReference type="AlphaFoldDB" id="A0A7L4P802"/>
<dbReference type="Gene3D" id="2.102.10.10">
    <property type="entry name" value="Rieske [2Fe-2S] iron-sulphur domain"/>
    <property type="match status" value="1"/>
</dbReference>
<protein>
    <submittedName>
        <fullName evidence="8">Ubiquinol-cytochrome c reductase iron-sulfur subunit</fullName>
    </submittedName>
</protein>
<keyword evidence="3" id="KW-0408">Iron</keyword>
<evidence type="ECO:0000256" key="4">
    <source>
        <dbReference type="ARBA" id="ARBA00023014"/>
    </source>
</evidence>
<keyword evidence="6" id="KW-0472">Membrane</keyword>
<dbReference type="PANTHER" id="PTHR10134">
    <property type="entry name" value="CYTOCHROME B-C1 COMPLEX SUBUNIT RIESKE, MITOCHONDRIAL"/>
    <property type="match status" value="1"/>
</dbReference>
<keyword evidence="1" id="KW-0001">2Fe-2S</keyword>
<keyword evidence="4" id="KW-0411">Iron-sulfur</keyword>
<name>A0A7L4P802_9CREN</name>
<dbReference type="GO" id="GO:0051537">
    <property type="term" value="F:2 iron, 2 sulfur cluster binding"/>
    <property type="evidence" value="ECO:0007669"/>
    <property type="project" value="UniProtKB-KW"/>
</dbReference>
<keyword evidence="6" id="KW-1133">Transmembrane helix</keyword>
<evidence type="ECO:0000256" key="3">
    <source>
        <dbReference type="ARBA" id="ARBA00023004"/>
    </source>
</evidence>